<dbReference type="GO" id="GO:0004725">
    <property type="term" value="F:protein tyrosine phosphatase activity"/>
    <property type="evidence" value="ECO:0007669"/>
    <property type="project" value="UniProtKB-EC"/>
</dbReference>
<evidence type="ECO:0000256" key="1">
    <source>
        <dbReference type="ARBA" id="ARBA00007315"/>
    </source>
</evidence>
<dbReference type="InterPro" id="IPR003595">
    <property type="entry name" value="Tyr_Pase_cat"/>
</dbReference>
<dbReference type="EC" id="3.1.3.48" evidence="2"/>
<name>A0A2P6TXC0_CHLSO</name>
<feature type="domain" description="Tyrosine specific protein phosphatases" evidence="7">
    <location>
        <begin position="265"/>
        <end position="327"/>
    </location>
</feature>
<dbReference type="OrthoDB" id="266663at2759"/>
<evidence type="ECO:0000259" key="6">
    <source>
        <dbReference type="PROSITE" id="PS50054"/>
    </source>
</evidence>
<dbReference type="InterPro" id="IPR000387">
    <property type="entry name" value="Tyr_Pase_dom"/>
</dbReference>
<gene>
    <name evidence="8" type="ORF">C2E21_3048</name>
</gene>
<dbReference type="PROSITE" id="PS50054">
    <property type="entry name" value="TYR_PHOSPHATASE_DUAL"/>
    <property type="match status" value="1"/>
</dbReference>
<proteinExistence type="inferred from homology"/>
<dbReference type="InterPro" id="IPR016130">
    <property type="entry name" value="Tyr_Pase_AS"/>
</dbReference>
<evidence type="ECO:0000313" key="8">
    <source>
        <dbReference type="EMBL" id="PRW58717.1"/>
    </source>
</evidence>
<keyword evidence="4" id="KW-0904">Protein phosphatase</keyword>
<dbReference type="Pfam" id="PF22785">
    <property type="entry name" value="Tc-R-P"/>
    <property type="match status" value="1"/>
</dbReference>
<dbReference type="SMART" id="SM00195">
    <property type="entry name" value="DSPc"/>
    <property type="match status" value="1"/>
</dbReference>
<dbReference type="SUPFAM" id="SSF52799">
    <property type="entry name" value="(Phosphotyrosine protein) phosphatases II"/>
    <property type="match status" value="2"/>
</dbReference>
<reference evidence="8 9" key="1">
    <citation type="journal article" date="2018" name="Plant J.">
        <title>Genome sequences of Chlorella sorokiniana UTEX 1602 and Micractinium conductrix SAG 241.80: implications to maltose excretion by a green alga.</title>
        <authorList>
            <person name="Arriola M.B."/>
            <person name="Velmurugan N."/>
            <person name="Zhang Y."/>
            <person name="Plunkett M.H."/>
            <person name="Hondzo H."/>
            <person name="Barney B.M."/>
        </authorList>
    </citation>
    <scope>NUCLEOTIDE SEQUENCE [LARGE SCALE GENOMIC DNA]</scope>
    <source>
        <strain evidence="9">UTEX 1602</strain>
    </source>
</reference>
<sequence length="624" mass="66959">MDGFGGCDDLRGAAEILPGRLYFHCLQQPMTLTTAPPNSICVHLDADLIYEPFCADFGPCNLAHSWRFCQRVNELLQRANGRRVYLLVGSHPHKRSNAAALMGIYCVLHLGWTPEEAYEPLRALEPFTGFRDASCGVPTYQLPVHQVIAGMWRAKEVGFINWHKGEQFDVEEYEHYEQVENGDLNWIVPGKLMAFSGPSAQPKHFGGWRTYMPEDYIEYFREHNVGAVVRLNKKMYESSRFTQYGVRHYEMYFPDGTCPSEQILLRFLEVAEREPGALAVHCKAGLGRTGVLICAYMIKHFGFTAEEAMGYIRVCRPGSVIGPQQHYLAHYGPALQRLGQEVRAAKGLPEPTGSAPRPSIALQADATCAAQARGAPPAPAAKPPAPPSKPAAEQQRAVRRSPRTAAATMAAAAQQLGRLEIMEEPDYMVSVPASTPPPASPNKPGQARGAPVHIHVSVPEVPRVASLSCAPSGTLASSTASRASTPSGKGAASIAPLASTSSVSLASQPSGGTSTPPAASPASARAPPSSSKRMLAPNGQPRKIPMAMDFNDVAAADLEDREGTDSWTVGSRPPPGQALPPNASRVGAFAAAAGRSASAFVEAFRSVVGNHRSTYNTRHGGSAH</sequence>
<feature type="compositionally biased region" description="Low complexity" evidence="5">
    <location>
        <begin position="472"/>
        <end position="487"/>
    </location>
</feature>
<feature type="compositionally biased region" description="Pro residues" evidence="5">
    <location>
        <begin position="376"/>
        <end position="389"/>
    </location>
</feature>
<dbReference type="CDD" id="cd14499">
    <property type="entry name" value="CDC14_C"/>
    <property type="match status" value="1"/>
</dbReference>
<dbReference type="STRING" id="3076.A0A2P6TXC0"/>
<dbReference type="Gene3D" id="3.90.190.10">
    <property type="entry name" value="Protein tyrosine phosphatase superfamily"/>
    <property type="match status" value="2"/>
</dbReference>
<dbReference type="Pfam" id="PF14671">
    <property type="entry name" value="DSPn"/>
    <property type="match status" value="1"/>
</dbReference>
<evidence type="ECO:0000259" key="7">
    <source>
        <dbReference type="PROSITE" id="PS50056"/>
    </source>
</evidence>
<dbReference type="PROSITE" id="PS50056">
    <property type="entry name" value="TYR_PHOSPHATASE_2"/>
    <property type="match status" value="1"/>
</dbReference>
<comment type="caution">
    <text evidence="8">The sequence shown here is derived from an EMBL/GenBank/DDBJ whole genome shotgun (WGS) entry which is preliminary data.</text>
</comment>
<feature type="compositionally biased region" description="Polar residues" evidence="5">
    <location>
        <begin position="498"/>
        <end position="508"/>
    </location>
</feature>
<protein>
    <recommendedName>
        <fullName evidence="2">protein-tyrosine-phosphatase</fullName>
        <ecNumber evidence="2">3.1.3.48</ecNumber>
    </recommendedName>
</protein>
<dbReference type="PANTHER" id="PTHR23339">
    <property type="entry name" value="TYROSINE SPECIFIC PROTEIN PHOSPHATASE AND DUAL SPECIFICITY PROTEIN PHOSPHATASE"/>
    <property type="match status" value="1"/>
</dbReference>
<feature type="region of interest" description="Disordered" evidence="5">
    <location>
        <begin position="429"/>
        <end position="450"/>
    </location>
</feature>
<feature type="region of interest" description="Disordered" evidence="5">
    <location>
        <begin position="367"/>
        <end position="407"/>
    </location>
</feature>
<dbReference type="CDD" id="cd17657">
    <property type="entry name" value="CDC14_N"/>
    <property type="match status" value="1"/>
</dbReference>
<dbReference type="FunFam" id="3.90.190.10:FF:000006">
    <property type="entry name" value="Dual specificity protein phosphatase CDC14B"/>
    <property type="match status" value="1"/>
</dbReference>
<dbReference type="InterPro" id="IPR020422">
    <property type="entry name" value="TYR_PHOSPHATASE_DUAL_dom"/>
</dbReference>
<feature type="region of interest" description="Disordered" evidence="5">
    <location>
        <begin position="560"/>
        <end position="583"/>
    </location>
</feature>
<feature type="domain" description="Tyrosine-protein phosphatase" evidence="6">
    <location>
        <begin position="182"/>
        <end position="340"/>
    </location>
</feature>
<evidence type="ECO:0000256" key="5">
    <source>
        <dbReference type="SAM" id="MobiDB-lite"/>
    </source>
</evidence>
<dbReference type="InterPro" id="IPR029260">
    <property type="entry name" value="DSPn"/>
</dbReference>
<evidence type="ECO:0000256" key="3">
    <source>
        <dbReference type="ARBA" id="ARBA00022801"/>
    </source>
</evidence>
<dbReference type="SMART" id="SM00404">
    <property type="entry name" value="PTPc_motif"/>
    <property type="match status" value="1"/>
</dbReference>
<dbReference type="InterPro" id="IPR050561">
    <property type="entry name" value="PTP"/>
</dbReference>
<evidence type="ECO:0000313" key="9">
    <source>
        <dbReference type="Proteomes" id="UP000239899"/>
    </source>
</evidence>
<accession>A0A2P6TXC0</accession>
<keyword evidence="9" id="KW-1185">Reference proteome</keyword>
<dbReference type="EMBL" id="LHPG02000005">
    <property type="protein sequence ID" value="PRW58717.1"/>
    <property type="molecule type" value="Genomic_DNA"/>
</dbReference>
<feature type="region of interest" description="Disordered" evidence="5">
    <location>
        <begin position="470"/>
        <end position="546"/>
    </location>
</feature>
<comment type="similarity">
    <text evidence="1">Belongs to the protein-tyrosine phosphatase family. Non-receptor class CDC14 subfamily.</text>
</comment>
<organism evidence="8 9">
    <name type="scientific">Chlorella sorokiniana</name>
    <name type="common">Freshwater green alga</name>
    <dbReference type="NCBI Taxonomy" id="3076"/>
    <lineage>
        <taxon>Eukaryota</taxon>
        <taxon>Viridiplantae</taxon>
        <taxon>Chlorophyta</taxon>
        <taxon>core chlorophytes</taxon>
        <taxon>Trebouxiophyceae</taxon>
        <taxon>Chlorellales</taxon>
        <taxon>Chlorellaceae</taxon>
        <taxon>Chlorella clade</taxon>
        <taxon>Chlorella</taxon>
    </lineage>
</organism>
<keyword evidence="3" id="KW-0378">Hydrolase</keyword>
<dbReference type="InterPro" id="IPR044506">
    <property type="entry name" value="CDC14_C"/>
</dbReference>
<dbReference type="PROSITE" id="PS00383">
    <property type="entry name" value="TYR_PHOSPHATASE_1"/>
    <property type="match status" value="1"/>
</dbReference>
<dbReference type="Proteomes" id="UP000239899">
    <property type="component" value="Unassembled WGS sequence"/>
</dbReference>
<evidence type="ECO:0000256" key="2">
    <source>
        <dbReference type="ARBA" id="ARBA00013064"/>
    </source>
</evidence>
<feature type="compositionally biased region" description="Low complexity" evidence="5">
    <location>
        <begin position="509"/>
        <end position="531"/>
    </location>
</feature>
<evidence type="ECO:0000256" key="4">
    <source>
        <dbReference type="ARBA" id="ARBA00022912"/>
    </source>
</evidence>
<dbReference type="InterPro" id="IPR029021">
    <property type="entry name" value="Prot-tyrosine_phosphatase-like"/>
</dbReference>
<dbReference type="AlphaFoldDB" id="A0A2P6TXC0"/>